<sequence length="454" mass="49415">MSIKNFLDESKFNNFHLKLLLWCVFIITLEGYNLAVYGSIIPLIMKEWTLSPTDLGVIGSYGIFGLMSGAIVLSPFSEKFGHKKVLIFSFVSYTVFITISAFAPNAQIFAWCRFLGGIGFGGALPITVGLLSEYAPKTIKNVAITLALCGYQFGGILAPLMGIVFIPITGWRSIIWFAAIPLLLLPILIKSIPESARFLIKRGEFAELESTLAKIDANYKNRITDEEYKLYDKNEAALEENNGKVPLIALFKNNLALSTVLFCIMYFMGILVINFLITWLPGLMVYQGLSLSLGLYVSIFLNVGTVIGTVAWSTYADRKGLSKKLLILLYILGAASLGFMGMPSNVIILFLLIALTGFFFFAAHSLLSAFVSQYYPDNVRSTGVGFGLGIGQLGGVIAPTLGGALIAYDVPISSCFMLFALPGIICTIALLIVKKKSKVVTVNPAQSNISPAKT</sequence>
<feature type="transmembrane region" description="Helical" evidence="6">
    <location>
        <begin position="325"/>
        <end position="342"/>
    </location>
</feature>
<evidence type="ECO:0000256" key="2">
    <source>
        <dbReference type="ARBA" id="ARBA00022448"/>
    </source>
</evidence>
<evidence type="ECO:0000256" key="6">
    <source>
        <dbReference type="SAM" id="Phobius"/>
    </source>
</evidence>
<dbReference type="SUPFAM" id="SSF103473">
    <property type="entry name" value="MFS general substrate transporter"/>
    <property type="match status" value="1"/>
</dbReference>
<evidence type="ECO:0000256" key="1">
    <source>
        <dbReference type="ARBA" id="ARBA00004651"/>
    </source>
</evidence>
<feature type="transmembrane region" description="Helical" evidence="6">
    <location>
        <begin position="143"/>
        <end position="168"/>
    </location>
</feature>
<dbReference type="InterPro" id="IPR005829">
    <property type="entry name" value="Sugar_transporter_CS"/>
</dbReference>
<dbReference type="EMBL" id="FODY01000038">
    <property type="protein sequence ID" value="SEP46197.1"/>
    <property type="molecule type" value="Genomic_DNA"/>
</dbReference>
<proteinExistence type="predicted"/>
<feature type="transmembrane region" description="Helical" evidence="6">
    <location>
        <begin position="55"/>
        <end position="73"/>
    </location>
</feature>
<feature type="transmembrane region" description="Helical" evidence="6">
    <location>
        <begin position="348"/>
        <end position="371"/>
    </location>
</feature>
<evidence type="ECO:0000256" key="3">
    <source>
        <dbReference type="ARBA" id="ARBA00022692"/>
    </source>
</evidence>
<dbReference type="CDD" id="cd17365">
    <property type="entry name" value="MFS_PcaK_like"/>
    <property type="match status" value="1"/>
</dbReference>
<name>A0A1H8Y2C8_9FIRM</name>
<feature type="transmembrane region" description="Helical" evidence="6">
    <location>
        <begin position="255"/>
        <end position="281"/>
    </location>
</feature>
<dbReference type="PANTHER" id="PTHR23508">
    <property type="entry name" value="CARBOXYLIC ACID TRANSPORTER PROTEIN HOMOLOG"/>
    <property type="match status" value="1"/>
</dbReference>
<keyword evidence="4 6" id="KW-1133">Transmembrane helix</keyword>
<evidence type="ECO:0000259" key="7">
    <source>
        <dbReference type="PROSITE" id="PS50850"/>
    </source>
</evidence>
<dbReference type="InterPro" id="IPR011701">
    <property type="entry name" value="MFS"/>
</dbReference>
<feature type="transmembrane region" description="Helical" evidence="6">
    <location>
        <begin position="20"/>
        <end position="43"/>
    </location>
</feature>
<protein>
    <submittedName>
        <fullName evidence="8">MFS transporter, AAHS family, benzoate transport protein</fullName>
    </submittedName>
</protein>
<feature type="transmembrane region" description="Helical" evidence="6">
    <location>
        <begin position="293"/>
        <end position="313"/>
    </location>
</feature>
<evidence type="ECO:0000256" key="4">
    <source>
        <dbReference type="ARBA" id="ARBA00022989"/>
    </source>
</evidence>
<reference evidence="8 9" key="1">
    <citation type="submission" date="2016-10" db="EMBL/GenBank/DDBJ databases">
        <authorList>
            <person name="de Groot N.N."/>
        </authorList>
    </citation>
    <scope>NUCLEOTIDE SEQUENCE [LARGE SCALE GENOMIC DNA]</scope>
    <source>
        <strain evidence="8 9">DSM 13305</strain>
    </source>
</reference>
<feature type="transmembrane region" description="Helical" evidence="6">
    <location>
        <begin position="108"/>
        <end position="131"/>
    </location>
</feature>
<evidence type="ECO:0000313" key="8">
    <source>
        <dbReference type="EMBL" id="SEP46197.1"/>
    </source>
</evidence>
<gene>
    <name evidence="8" type="ORF">SAMN04490178_1383</name>
</gene>
<keyword evidence="9" id="KW-1185">Reference proteome</keyword>
<dbReference type="PROSITE" id="PS50850">
    <property type="entry name" value="MFS"/>
    <property type="match status" value="1"/>
</dbReference>
<keyword evidence="2" id="KW-0813">Transport</keyword>
<organism evidence="8 9">
    <name type="scientific">Propionispora vibrioides</name>
    <dbReference type="NCBI Taxonomy" id="112903"/>
    <lineage>
        <taxon>Bacteria</taxon>
        <taxon>Bacillati</taxon>
        <taxon>Bacillota</taxon>
        <taxon>Negativicutes</taxon>
        <taxon>Selenomonadales</taxon>
        <taxon>Sporomusaceae</taxon>
        <taxon>Propionispora</taxon>
    </lineage>
</organism>
<feature type="transmembrane region" description="Helical" evidence="6">
    <location>
        <begin position="85"/>
        <end position="102"/>
    </location>
</feature>
<feature type="transmembrane region" description="Helical" evidence="6">
    <location>
        <begin position="383"/>
        <end position="405"/>
    </location>
</feature>
<dbReference type="PROSITE" id="PS00217">
    <property type="entry name" value="SUGAR_TRANSPORT_2"/>
    <property type="match status" value="1"/>
</dbReference>
<dbReference type="InterPro" id="IPR020846">
    <property type="entry name" value="MFS_dom"/>
</dbReference>
<feature type="transmembrane region" description="Helical" evidence="6">
    <location>
        <begin position="411"/>
        <end position="433"/>
    </location>
</feature>
<keyword evidence="5 6" id="KW-0472">Membrane</keyword>
<dbReference type="Proteomes" id="UP000198847">
    <property type="component" value="Unassembled WGS sequence"/>
</dbReference>
<dbReference type="RefSeq" id="WP_091751917.1">
    <property type="nucleotide sequence ID" value="NZ_FODY01000038.1"/>
</dbReference>
<dbReference type="InterPro" id="IPR036259">
    <property type="entry name" value="MFS_trans_sf"/>
</dbReference>
<evidence type="ECO:0000313" key="9">
    <source>
        <dbReference type="Proteomes" id="UP000198847"/>
    </source>
</evidence>
<keyword evidence="3 6" id="KW-0812">Transmembrane</keyword>
<dbReference type="PANTHER" id="PTHR23508:SF10">
    <property type="entry name" value="CARBOXYLIC ACID TRANSPORTER PROTEIN HOMOLOG"/>
    <property type="match status" value="1"/>
</dbReference>
<dbReference type="GO" id="GO:0046943">
    <property type="term" value="F:carboxylic acid transmembrane transporter activity"/>
    <property type="evidence" value="ECO:0007669"/>
    <property type="project" value="TreeGrafter"/>
</dbReference>
<dbReference type="AlphaFoldDB" id="A0A1H8Y2C8"/>
<feature type="transmembrane region" description="Helical" evidence="6">
    <location>
        <begin position="174"/>
        <end position="192"/>
    </location>
</feature>
<feature type="domain" description="Major facilitator superfamily (MFS) profile" evidence="7">
    <location>
        <begin position="19"/>
        <end position="438"/>
    </location>
</feature>
<dbReference type="Gene3D" id="1.20.1250.20">
    <property type="entry name" value="MFS general substrate transporter like domains"/>
    <property type="match status" value="1"/>
</dbReference>
<accession>A0A1H8Y2C8</accession>
<comment type="subcellular location">
    <subcellularLocation>
        <location evidence="1">Cell membrane</location>
        <topology evidence="1">Multi-pass membrane protein</topology>
    </subcellularLocation>
</comment>
<dbReference type="Pfam" id="PF07690">
    <property type="entry name" value="MFS_1"/>
    <property type="match status" value="1"/>
</dbReference>
<dbReference type="GO" id="GO:0005886">
    <property type="term" value="C:plasma membrane"/>
    <property type="evidence" value="ECO:0007669"/>
    <property type="project" value="UniProtKB-SubCell"/>
</dbReference>
<dbReference type="OrthoDB" id="9787026at2"/>
<evidence type="ECO:0000256" key="5">
    <source>
        <dbReference type="ARBA" id="ARBA00023136"/>
    </source>
</evidence>
<dbReference type="STRING" id="112903.SAMN04490178_1383"/>